<dbReference type="InterPro" id="IPR001205">
    <property type="entry name" value="RNA-dir_pol_C"/>
</dbReference>
<dbReference type="PROSITE" id="PS50507">
    <property type="entry name" value="RDRP_SSRNA_POS"/>
    <property type="match status" value="1"/>
</dbReference>
<dbReference type="Gene3D" id="2.40.10.10">
    <property type="entry name" value="Trypsin-like serine proteases"/>
    <property type="match status" value="1"/>
</dbReference>
<keyword evidence="3" id="KW-0645">Protease</keyword>
<dbReference type="GO" id="GO:0003723">
    <property type="term" value="F:RNA binding"/>
    <property type="evidence" value="ECO:0007669"/>
    <property type="project" value="InterPro"/>
</dbReference>
<keyword evidence="1" id="KW-0547">Nucleotide-binding</keyword>
<dbReference type="InterPro" id="IPR014759">
    <property type="entry name" value="Helicase_SF3_ssRNA_vir"/>
</dbReference>
<name>A0A3G2LQI9_9VIRU</name>
<dbReference type="InterPro" id="IPR000605">
    <property type="entry name" value="Helicase_SF3_ssDNA/RNA_vir"/>
</dbReference>
<evidence type="ECO:0000313" key="8">
    <source>
        <dbReference type="EMBL" id="AYN75569.1"/>
    </source>
</evidence>
<feature type="transmembrane region" description="Helical" evidence="5">
    <location>
        <begin position="756"/>
        <end position="778"/>
    </location>
</feature>
<feature type="transmembrane region" description="Helical" evidence="5">
    <location>
        <begin position="129"/>
        <end position="150"/>
    </location>
</feature>
<dbReference type="GO" id="GO:0039694">
    <property type="term" value="P:viral RNA genome replication"/>
    <property type="evidence" value="ECO:0007669"/>
    <property type="project" value="InterPro"/>
</dbReference>
<dbReference type="EMBL" id="MG210808">
    <property type="protein sequence ID" value="AYN75569.1"/>
    <property type="molecule type" value="Genomic_RNA"/>
</dbReference>
<evidence type="ECO:0000256" key="5">
    <source>
        <dbReference type="SAM" id="Phobius"/>
    </source>
</evidence>
<dbReference type="GO" id="GO:0003968">
    <property type="term" value="F:RNA-directed RNA polymerase activity"/>
    <property type="evidence" value="ECO:0007669"/>
    <property type="project" value="InterPro"/>
</dbReference>
<evidence type="ECO:0000256" key="3">
    <source>
        <dbReference type="ARBA" id="ARBA00022807"/>
    </source>
</evidence>
<dbReference type="Pfam" id="PF00680">
    <property type="entry name" value="RdRP_1"/>
    <property type="match status" value="1"/>
</dbReference>
<dbReference type="InterPro" id="IPR009003">
    <property type="entry name" value="Peptidase_S1_PA"/>
</dbReference>
<evidence type="ECO:0000259" key="7">
    <source>
        <dbReference type="PROSITE" id="PS51218"/>
    </source>
</evidence>
<feature type="domain" description="SF3 helicase" evidence="7">
    <location>
        <begin position="424"/>
        <end position="595"/>
    </location>
</feature>
<dbReference type="GO" id="GO:0006351">
    <property type="term" value="P:DNA-templated transcription"/>
    <property type="evidence" value="ECO:0007669"/>
    <property type="project" value="InterPro"/>
</dbReference>
<feature type="domain" description="RdRp catalytic" evidence="6">
    <location>
        <begin position="1516"/>
        <end position="1645"/>
    </location>
</feature>
<dbReference type="InterPro" id="IPR007094">
    <property type="entry name" value="RNA-dir_pol_PSvirus"/>
</dbReference>
<keyword evidence="5" id="KW-0472">Membrane</keyword>
<dbReference type="InterPro" id="IPR043502">
    <property type="entry name" value="DNA/RNA_pol_sf"/>
</dbReference>
<evidence type="ECO:0000259" key="6">
    <source>
        <dbReference type="PROSITE" id="PS50507"/>
    </source>
</evidence>
<proteinExistence type="predicted"/>
<feature type="transmembrane region" description="Helical" evidence="5">
    <location>
        <begin position="856"/>
        <end position="877"/>
    </location>
</feature>
<organism evidence="8">
    <name type="scientific">Rudphi virus 4</name>
    <dbReference type="NCBI Taxonomy" id="2480187"/>
    <lineage>
        <taxon>Viruses</taxon>
    </lineage>
</organism>
<feature type="transmembrane region" description="Helical" evidence="5">
    <location>
        <begin position="911"/>
        <end position="929"/>
    </location>
</feature>
<dbReference type="SUPFAM" id="SSF56672">
    <property type="entry name" value="DNA/RNA polymerases"/>
    <property type="match status" value="1"/>
</dbReference>
<dbReference type="Pfam" id="PF00910">
    <property type="entry name" value="RNA_helicase"/>
    <property type="match status" value="1"/>
</dbReference>
<keyword evidence="2" id="KW-0378">Hydrolase</keyword>
<feature type="transmembrane region" description="Helical" evidence="5">
    <location>
        <begin position="103"/>
        <end position="123"/>
    </location>
</feature>
<dbReference type="SUPFAM" id="SSF50494">
    <property type="entry name" value="Trypsin-like serine proteases"/>
    <property type="match status" value="1"/>
</dbReference>
<keyword evidence="5" id="KW-0812">Transmembrane</keyword>
<sequence>MCDCKAYNRVNMTQKEKEESEAFFGQHWPLLHMGVSFCLDKTQKVCQCMKDWILVDHCIQCGRLFHRCEEDNKHAGLCRRHRCMKLQMGVVERDEPPFWLFDYWLILIAVISLCMTPTTSFMWDLVYGLFFVCIFVMTVHLCIYFTLLMWRMIFGSQRKTFEEQLGMRLPSFVTPDFVARETTLLLALKTSITSSSNKAGVIAALVSYAQAHSQRSLLGHLMSFMRSEGDRDWNEVISEHVNFMIEQDGEDEDKWLNDLKEALSNWKRYRENKDIKNFLKLLNYIVSVGMCEASNLTFKMGKLTLFEPVVYKNQVNCVDLMDLVCTTAIGFIEGGWRVYKTGEVSAFFAHDEDMKTFEEKYNRIRDIHGYSLTGNLKEYANITETDYEVLLDETIVLGDKVAKKISRAMTIEKKFVMDRLDRLRDWRNEFVQVRTRGGLRKSPFAVSLFGNTGVGKSTLNKLTYEAIGRYNEIDVSDERVATWADNDKYASNVRSSTNVIVFDDHGNTSPKFMDFSPVYRLIQTINNALFLAPMAEAFLKGKVALHPWIVMVTTNVEHLLAEQYSEKPESVLRRLFHVKVEVREEFQTDGRLDSNKVKKKYGMKRDADIWLLSVRKCVIGMPKTSNSTKNQYELKPIEFEGQEMVNVDVHTYLRWAQVASKDHFDYQAELVEMNTVKDESDECCKKCGFAFCDCEKILSEQSARLPSTVDPNVHPDDDSVVGELNELCHGLRTMLGVDEYFDENASPLFQSILRRLFWYCVGYCIGIFLNIIVMILQIPSESRNQFVRFYAAWAKNYFIAWRNSMRRAAMWNLYRFARWQLQQRWNIRAFFWRLRETRTEDLIHLDNWYNNSIFDWVAWVPETFITSPWVTYGVLYVRRYEILDRKWKVLMLYLYCVVVSAWWFVKGWYWSSFVVFYSTILTIAVILYYEKQAVKQELLQRNNALPAYVRIFKEHSGKLLLGTGLFGLYYVVRWIYGMKKTFAPQGNLNPQSMKDVEERDAEPNVWAANYISPLPMSTASKTTTAHDLANLCCENLVYVESAKYFIRGFLIESNFMILPAHFVKKHWEEGHEDFNVRCWRRNPKVTGGNFRDKIAKEYTYLVPGTDFAICWTPSAGSMGDMRKFLPTDAVSDSEATFILKDKSGDVEFAKTFYKHDKTGIDHYSMKHIPGGTYKLPFDTADGMCMSPLVSRGRGTTILGFHLCGEGRTGGCGYLTFDQLEKGLKHLADIPGVVRTASRGTLPKDQFGTKLVEEGEVHRKSATRFLSEGCSIEVYGPTSGRATPSSSVIPTMISDIVAEVTGVPQKWGPPKIKGEGVYPYQVALEQLSHPSLSLGSIVVKAVRCYRMQFLKIRRKLPELFEECKPLTQVQTVSGIIGKRFIDAMNFNTSPGWPLSGKKTKLLIDLDPDEYPDSGKPRTFVPEIWEEVERTKKILLSGERAYCVWKACLKDEPTKLTKDKVRVFQSAPLALQLLIRMYFLPIVRIIQLNPLLCECMVGANAEGPEWEQLNEFMNSKGKNVLAGDYSKYDQRMPAQLVTAAFSILIWVAEHLCEYPEEDIKLMKALVAEIVYPLMAYNGDMLMLFGSNPSGQNLTVIINSIVNSLLLRSCYYTKYPKDPVGSFTDYCAFGTYGDDVKGTVSEERTLFNHITFAEFLSTFDMKFTMPDKESIATEYMDADEADFLKRSNFYHPDLRANVGVLAEDSIFKRLHAHLLSKELTLEQQAAQNIDTSLHDWFYYGRETFEQRLSQMKDVASKAGITHLCHGFDKSYEDRIQNWLRKYRFEDAEPVDEARTTFREN</sequence>
<dbReference type="SUPFAM" id="SSF52540">
    <property type="entry name" value="P-loop containing nucleoside triphosphate hydrolases"/>
    <property type="match status" value="1"/>
</dbReference>
<dbReference type="InterPro" id="IPR027417">
    <property type="entry name" value="P-loop_NTPase"/>
</dbReference>
<feature type="transmembrane region" description="Helical" evidence="5">
    <location>
        <begin position="959"/>
        <end position="976"/>
    </location>
</feature>
<evidence type="ECO:0000256" key="1">
    <source>
        <dbReference type="ARBA" id="ARBA00022741"/>
    </source>
</evidence>
<keyword evidence="4" id="KW-0693">Viral RNA replication</keyword>
<dbReference type="InterPro" id="IPR043504">
    <property type="entry name" value="Peptidase_S1_PA_chymotrypsin"/>
</dbReference>
<dbReference type="InterPro" id="IPR043128">
    <property type="entry name" value="Rev_trsase/Diguanyl_cyclase"/>
</dbReference>
<dbReference type="GO" id="GO:0003724">
    <property type="term" value="F:RNA helicase activity"/>
    <property type="evidence" value="ECO:0007669"/>
    <property type="project" value="InterPro"/>
</dbReference>
<keyword evidence="5" id="KW-1133">Transmembrane helix</keyword>
<evidence type="ECO:0000256" key="4">
    <source>
        <dbReference type="ARBA" id="ARBA00022953"/>
    </source>
</evidence>
<dbReference type="CDD" id="cd23195">
    <property type="entry name" value="Marnaviridae_RdRp"/>
    <property type="match status" value="1"/>
</dbReference>
<dbReference type="PROSITE" id="PS51218">
    <property type="entry name" value="SF3_HELICASE_2"/>
    <property type="match status" value="1"/>
</dbReference>
<evidence type="ECO:0000256" key="2">
    <source>
        <dbReference type="ARBA" id="ARBA00022801"/>
    </source>
</evidence>
<dbReference type="Gene3D" id="3.30.70.270">
    <property type="match status" value="1"/>
</dbReference>
<protein>
    <submittedName>
        <fullName evidence="8">Replicative protein</fullName>
    </submittedName>
</protein>
<dbReference type="GO" id="GO:0008234">
    <property type="term" value="F:cysteine-type peptidase activity"/>
    <property type="evidence" value="ECO:0007669"/>
    <property type="project" value="UniProtKB-KW"/>
</dbReference>
<feature type="transmembrane region" description="Helical" evidence="5">
    <location>
        <begin position="889"/>
        <end position="905"/>
    </location>
</feature>
<dbReference type="GO" id="GO:0000166">
    <property type="term" value="F:nucleotide binding"/>
    <property type="evidence" value="ECO:0007669"/>
    <property type="project" value="UniProtKB-KW"/>
</dbReference>
<reference evidence="8" key="1">
    <citation type="submission" date="2017-10" db="EMBL/GenBank/DDBJ databases">
        <title>Tracing bivalve-associated viruses using high-throughput transcriptomic data.</title>
        <authorList>
            <person name="Rosani U."/>
        </authorList>
    </citation>
    <scope>NUCLEOTIDE SEQUENCE</scope>
</reference>
<keyword evidence="3" id="KW-0788">Thiol protease</keyword>
<accession>A0A3G2LQI9</accession>